<evidence type="ECO:0000256" key="12">
    <source>
        <dbReference type="RuleBase" id="RU003750"/>
    </source>
</evidence>
<keyword evidence="7" id="KW-0443">Lipid metabolism</keyword>
<feature type="compositionally biased region" description="Basic and acidic residues" evidence="13">
    <location>
        <begin position="285"/>
        <end position="294"/>
    </location>
</feature>
<evidence type="ECO:0000256" key="10">
    <source>
        <dbReference type="ARBA" id="ARBA00023264"/>
    </source>
</evidence>
<dbReference type="AlphaFoldDB" id="A0A2Z5IQE6"/>
<keyword evidence="5 14" id="KW-0812">Transmembrane</keyword>
<dbReference type="GO" id="GO:0046474">
    <property type="term" value="P:glycerophospholipid biosynthetic process"/>
    <property type="evidence" value="ECO:0007669"/>
    <property type="project" value="TreeGrafter"/>
</dbReference>
<dbReference type="OrthoDB" id="9796672at2"/>
<dbReference type="NCBIfam" id="TIGR00560">
    <property type="entry name" value="pgsA"/>
    <property type="match status" value="1"/>
</dbReference>
<evidence type="ECO:0000313" key="16">
    <source>
        <dbReference type="Proteomes" id="UP000252477"/>
    </source>
</evidence>
<sequence length="303" mass="33798">MNKNVSDSKSQTKKIKSKFGIANWLTVTRMLIMIPFICILSASSALILSGGGSFAYSGIKIISENKHAVSLSIMYWLNVGLFIAAMITDFVDGYYARKTKTVSTFGKVFDPIADKIATVLMMIFLSIANYSYLPIVVLFIIRDIMVDGSRLYAAKKDIKIAANWWGKAKTIVVSLSLIIIAFAGPWLYGYEISKEDNNKYLKFYANIPLILGLIVAWVSGIIYMSKYLKGIKNSLNENANSSSKLNMTNQQNTNDTVRPLNESSKKPEIEEIKSSKPINNQNNTKDNKESKSGEDIADDPFFD</sequence>
<feature type="region of interest" description="Disordered" evidence="13">
    <location>
        <begin position="242"/>
        <end position="303"/>
    </location>
</feature>
<feature type="transmembrane region" description="Helical" evidence="14">
    <location>
        <begin position="32"/>
        <end position="54"/>
    </location>
</feature>
<dbReference type="EC" id="2.7.8.5" evidence="11"/>
<keyword evidence="10" id="KW-1208">Phospholipid metabolism</keyword>
<proteinExistence type="inferred from homology"/>
<evidence type="ECO:0000256" key="2">
    <source>
        <dbReference type="ARBA" id="ARBA00010441"/>
    </source>
</evidence>
<comment type="similarity">
    <text evidence="2 12">Belongs to the CDP-alcohol phosphatidyltransferase class-I family.</text>
</comment>
<dbReference type="InterPro" id="IPR004570">
    <property type="entry name" value="Phosphatidylglycerol_P_synth"/>
</dbReference>
<dbReference type="Proteomes" id="UP000252477">
    <property type="component" value="Chromosome"/>
</dbReference>
<gene>
    <name evidence="15" type="primary">pgsA</name>
    <name evidence="15" type="ORF">DA803_01135</name>
</gene>
<feature type="compositionally biased region" description="Polar residues" evidence="13">
    <location>
        <begin position="242"/>
        <end position="256"/>
    </location>
</feature>
<dbReference type="Gene3D" id="1.20.120.1760">
    <property type="match status" value="1"/>
</dbReference>
<evidence type="ECO:0000313" key="15">
    <source>
        <dbReference type="EMBL" id="AXE60694.1"/>
    </source>
</evidence>
<dbReference type="InterPro" id="IPR048254">
    <property type="entry name" value="CDP_ALCOHOL_P_TRANSF_CS"/>
</dbReference>
<keyword evidence="6 14" id="KW-1133">Transmembrane helix</keyword>
<feature type="compositionally biased region" description="Basic and acidic residues" evidence="13">
    <location>
        <begin position="263"/>
        <end position="274"/>
    </location>
</feature>
<accession>A0A2Z5IQE6</accession>
<evidence type="ECO:0000256" key="3">
    <source>
        <dbReference type="ARBA" id="ARBA00022516"/>
    </source>
</evidence>
<evidence type="ECO:0000256" key="13">
    <source>
        <dbReference type="SAM" id="MobiDB-lite"/>
    </source>
</evidence>
<keyword evidence="3" id="KW-0444">Lipid biosynthesis</keyword>
<comment type="subcellular location">
    <subcellularLocation>
        <location evidence="1">Membrane</location>
        <topology evidence="1">Multi-pass membrane protein</topology>
    </subcellularLocation>
</comment>
<feature type="transmembrane region" description="Helical" evidence="14">
    <location>
        <begin position="75"/>
        <end position="96"/>
    </location>
</feature>
<dbReference type="Pfam" id="PF01066">
    <property type="entry name" value="CDP-OH_P_transf"/>
    <property type="match status" value="1"/>
</dbReference>
<dbReference type="InterPro" id="IPR050324">
    <property type="entry name" value="CDP-alcohol_PTase-I"/>
</dbReference>
<evidence type="ECO:0000256" key="11">
    <source>
        <dbReference type="NCBIfam" id="TIGR00560"/>
    </source>
</evidence>
<dbReference type="PANTHER" id="PTHR14269:SF62">
    <property type="entry name" value="CDP-DIACYLGLYCEROL--GLYCEROL-3-PHOSPHATE 3-PHOSPHATIDYLTRANSFERASE 1, CHLOROPLASTIC"/>
    <property type="match status" value="1"/>
</dbReference>
<dbReference type="GO" id="GO:0016020">
    <property type="term" value="C:membrane"/>
    <property type="evidence" value="ECO:0007669"/>
    <property type="project" value="UniProtKB-SubCell"/>
</dbReference>
<dbReference type="GO" id="GO:0008444">
    <property type="term" value="F:CDP-diacylglycerol-glycerol-3-phosphate 3-phosphatidyltransferase activity"/>
    <property type="evidence" value="ECO:0007669"/>
    <property type="project" value="UniProtKB-UniRule"/>
</dbReference>
<dbReference type="RefSeq" id="WP_114190807.1">
    <property type="nucleotide sequence ID" value="NZ_CP029295.1"/>
</dbReference>
<evidence type="ECO:0000256" key="5">
    <source>
        <dbReference type="ARBA" id="ARBA00022692"/>
    </source>
</evidence>
<protein>
    <recommendedName>
        <fullName evidence="11">CDP-diacylglycerol--glycerol-3-phosphate 3-phosphatidyltransferase</fullName>
        <ecNumber evidence="11">2.7.8.5</ecNumber>
    </recommendedName>
</protein>
<organism evidence="15 16">
    <name type="scientific">[Mycoplasma] phocae</name>
    <dbReference type="NCBI Taxonomy" id="142651"/>
    <lineage>
        <taxon>Bacteria</taxon>
        <taxon>Bacillati</taxon>
        <taxon>Mycoplasmatota</taxon>
        <taxon>Mycoplasmoidales</taxon>
        <taxon>Metamycoplasmataceae</taxon>
        <taxon>Metamycoplasma</taxon>
    </lineage>
</organism>
<reference evidence="15 16" key="1">
    <citation type="submission" date="2018-05" db="EMBL/GenBank/DDBJ databases">
        <title>Annotation of the Mycoplasma phocidae genome.</title>
        <authorList>
            <person name="Brown D.R."/>
            <person name="Kutish G.F."/>
            <person name="Frasca S.Jr."/>
        </authorList>
    </citation>
    <scope>NUCLEOTIDE SEQUENCE [LARGE SCALE GENOMIC DNA]</scope>
    <source>
        <strain evidence="15 16">105</strain>
    </source>
</reference>
<feature type="transmembrane region" description="Helical" evidence="14">
    <location>
        <begin position="203"/>
        <end position="224"/>
    </location>
</feature>
<keyword evidence="16" id="KW-1185">Reference proteome</keyword>
<dbReference type="EMBL" id="CP029295">
    <property type="protein sequence ID" value="AXE60694.1"/>
    <property type="molecule type" value="Genomic_DNA"/>
</dbReference>
<dbReference type="PANTHER" id="PTHR14269">
    <property type="entry name" value="CDP-DIACYLGLYCEROL--GLYCEROL-3-PHOSPHATE 3-PHOSPHATIDYLTRANSFERASE-RELATED"/>
    <property type="match status" value="1"/>
</dbReference>
<name>A0A2Z5IQE6_9BACT</name>
<dbReference type="InterPro" id="IPR000462">
    <property type="entry name" value="CDP-OH_P_trans"/>
</dbReference>
<keyword evidence="9" id="KW-0594">Phospholipid biosynthesis</keyword>
<evidence type="ECO:0000256" key="6">
    <source>
        <dbReference type="ARBA" id="ARBA00022989"/>
    </source>
</evidence>
<dbReference type="InterPro" id="IPR043130">
    <property type="entry name" value="CDP-OH_PTrfase_TM_dom"/>
</dbReference>
<evidence type="ECO:0000256" key="4">
    <source>
        <dbReference type="ARBA" id="ARBA00022679"/>
    </source>
</evidence>
<keyword evidence="8 14" id="KW-0472">Membrane</keyword>
<evidence type="ECO:0000256" key="1">
    <source>
        <dbReference type="ARBA" id="ARBA00004141"/>
    </source>
</evidence>
<evidence type="ECO:0000256" key="8">
    <source>
        <dbReference type="ARBA" id="ARBA00023136"/>
    </source>
</evidence>
<feature type="transmembrane region" description="Helical" evidence="14">
    <location>
        <begin position="116"/>
        <end position="141"/>
    </location>
</feature>
<dbReference type="KEGG" id="mpho:DA803_01135"/>
<dbReference type="PROSITE" id="PS00379">
    <property type="entry name" value="CDP_ALCOHOL_P_TRANSF"/>
    <property type="match status" value="1"/>
</dbReference>
<evidence type="ECO:0000256" key="14">
    <source>
        <dbReference type="SAM" id="Phobius"/>
    </source>
</evidence>
<keyword evidence="4 12" id="KW-0808">Transferase</keyword>
<feature type="transmembrane region" description="Helical" evidence="14">
    <location>
        <begin position="162"/>
        <end position="183"/>
    </location>
</feature>
<evidence type="ECO:0000256" key="7">
    <source>
        <dbReference type="ARBA" id="ARBA00023098"/>
    </source>
</evidence>
<evidence type="ECO:0000256" key="9">
    <source>
        <dbReference type="ARBA" id="ARBA00023209"/>
    </source>
</evidence>